<keyword evidence="1" id="KW-1133">Transmembrane helix</keyword>
<accession>A0ABQ5ZGW3</accession>
<reference evidence="3" key="1">
    <citation type="journal article" date="2019" name="Int. J. Syst. Evol. Microbiol.">
        <title>The Global Catalogue of Microorganisms (GCM) 10K type strain sequencing project: providing services to taxonomists for standard genome sequencing and annotation.</title>
        <authorList>
            <consortium name="The Broad Institute Genomics Platform"/>
            <consortium name="The Broad Institute Genome Sequencing Center for Infectious Disease"/>
            <person name="Wu L."/>
            <person name="Ma J."/>
        </authorList>
    </citation>
    <scope>NUCLEOTIDE SEQUENCE [LARGE SCALE GENOMIC DNA]</scope>
    <source>
        <strain evidence="3">NBRC 102122</strain>
    </source>
</reference>
<dbReference type="Proteomes" id="UP001156702">
    <property type="component" value="Unassembled WGS sequence"/>
</dbReference>
<evidence type="ECO:0000256" key="1">
    <source>
        <dbReference type="SAM" id="Phobius"/>
    </source>
</evidence>
<keyword evidence="3" id="KW-1185">Reference proteome</keyword>
<evidence type="ECO:0000313" key="2">
    <source>
        <dbReference type="EMBL" id="GLR51255.1"/>
    </source>
</evidence>
<comment type="caution">
    <text evidence="2">The sequence shown here is derived from an EMBL/GenBank/DDBJ whole genome shotgun (WGS) entry which is preliminary data.</text>
</comment>
<evidence type="ECO:0008006" key="4">
    <source>
        <dbReference type="Google" id="ProtNLM"/>
    </source>
</evidence>
<gene>
    <name evidence="2" type="ORF">GCM10007923_24630</name>
</gene>
<evidence type="ECO:0000313" key="3">
    <source>
        <dbReference type="Proteomes" id="UP001156702"/>
    </source>
</evidence>
<keyword evidence="1" id="KW-0472">Membrane</keyword>
<feature type="transmembrane region" description="Helical" evidence="1">
    <location>
        <begin position="12"/>
        <end position="33"/>
    </location>
</feature>
<protein>
    <recommendedName>
        <fullName evidence="4">NAD(P)+ transhydrogenase beta chain</fullName>
    </recommendedName>
</protein>
<proteinExistence type="predicted"/>
<keyword evidence="1" id="KW-0812">Transmembrane</keyword>
<sequence length="95" mass="10477">MKDGPAYNTTKRQIWFSFGLGWLVILLLIVGGLRGSREAVDLAGITIPSMILLIAAMLGIHRYTGSMDFRAMQDRAPASVEPPYRARDEPTGEVQ</sequence>
<name>A0ABQ5ZGW3_9HYPH</name>
<dbReference type="RefSeq" id="WP_244768400.1">
    <property type="nucleotide sequence ID" value="NZ_BSOP01000018.1"/>
</dbReference>
<organism evidence="2 3">
    <name type="scientific">Shinella yambaruensis</name>
    <dbReference type="NCBI Taxonomy" id="415996"/>
    <lineage>
        <taxon>Bacteria</taxon>
        <taxon>Pseudomonadati</taxon>
        <taxon>Pseudomonadota</taxon>
        <taxon>Alphaproteobacteria</taxon>
        <taxon>Hyphomicrobiales</taxon>
        <taxon>Rhizobiaceae</taxon>
        <taxon>Shinella</taxon>
    </lineage>
</organism>
<dbReference type="EMBL" id="BSOP01000018">
    <property type="protein sequence ID" value="GLR51255.1"/>
    <property type="molecule type" value="Genomic_DNA"/>
</dbReference>
<feature type="transmembrane region" description="Helical" evidence="1">
    <location>
        <begin position="39"/>
        <end position="60"/>
    </location>
</feature>